<feature type="domain" description="GFO/IDH/MocA-like oxidoreductase" evidence="3">
    <location>
        <begin position="142"/>
        <end position="278"/>
    </location>
</feature>
<evidence type="ECO:0000256" key="1">
    <source>
        <dbReference type="ARBA" id="ARBA00023002"/>
    </source>
</evidence>
<dbReference type="InterPro" id="IPR036291">
    <property type="entry name" value="NAD(P)-bd_dom_sf"/>
</dbReference>
<evidence type="ECO:0000313" key="5">
    <source>
        <dbReference type="Proteomes" id="UP000824214"/>
    </source>
</evidence>
<sequence length="401" mass="44431">MEKVRIAMIGVGAISGIYLQNITKVFREVDLVGVCDLIPERAQKGAGYVEEQIKEGAAVRQPKIYKDMYEAFNDPEVEVILNLTRPHEHYEVTKQGLLHGKHVYSEKPLAVDMDEAKELVALAEEKGLRLGGAPDTFMGAGIQTARRVIDQGLIGDVVGASCAMVCHGHETWHPDPEFYYKRGGGPMMDMGPYYVTALVQLLGPAKGVMGMTKRTFPHRTITSQPHYGEDISVDVDTYLSGNILFENGAIAQIFTTFDVYYGRGAQARFEVYGTQGTLVVPDPNTFGGPVLLLRPEDQAAAPATDPALERKKVPSFYDGYKEIPLLFDYNENSRALGLADMCKALRTGRDHRANYQQQRHVLEIMTSFSKSCQQGEYIALESGYTRTAPMKNNPMHGVLDD</sequence>
<reference evidence="4" key="1">
    <citation type="journal article" date="2021" name="PeerJ">
        <title>Extensive microbial diversity within the chicken gut microbiome revealed by metagenomics and culture.</title>
        <authorList>
            <person name="Gilroy R."/>
            <person name="Ravi A."/>
            <person name="Getino M."/>
            <person name="Pursley I."/>
            <person name="Horton D.L."/>
            <person name="Alikhan N.F."/>
            <person name="Baker D."/>
            <person name="Gharbi K."/>
            <person name="Hall N."/>
            <person name="Watson M."/>
            <person name="Adriaenssens E.M."/>
            <person name="Foster-Nyarko E."/>
            <person name="Jarju S."/>
            <person name="Secka A."/>
            <person name="Antonio M."/>
            <person name="Oren A."/>
            <person name="Chaudhuri R.R."/>
            <person name="La Ragione R."/>
            <person name="Hildebrand F."/>
            <person name="Pallen M.J."/>
        </authorList>
    </citation>
    <scope>NUCLEOTIDE SEQUENCE</scope>
    <source>
        <strain evidence="4">ChiBcolR8-3208</strain>
    </source>
</reference>
<dbReference type="Gene3D" id="3.30.360.10">
    <property type="entry name" value="Dihydrodipicolinate Reductase, domain 2"/>
    <property type="match status" value="1"/>
</dbReference>
<reference evidence="4" key="2">
    <citation type="submission" date="2021-04" db="EMBL/GenBank/DDBJ databases">
        <authorList>
            <person name="Gilroy R."/>
        </authorList>
    </citation>
    <scope>NUCLEOTIDE SEQUENCE</scope>
    <source>
        <strain evidence="4">ChiBcolR8-3208</strain>
    </source>
</reference>
<dbReference type="EMBL" id="DWXZ01000062">
    <property type="protein sequence ID" value="HJB37104.1"/>
    <property type="molecule type" value="Genomic_DNA"/>
</dbReference>
<dbReference type="InterPro" id="IPR055170">
    <property type="entry name" value="GFO_IDH_MocA-like_dom"/>
</dbReference>
<keyword evidence="1" id="KW-0560">Oxidoreductase</keyword>
<dbReference type="Gene3D" id="3.40.50.720">
    <property type="entry name" value="NAD(P)-binding Rossmann-like Domain"/>
    <property type="match status" value="1"/>
</dbReference>
<gene>
    <name evidence="4" type="ORF">H9942_03445</name>
</gene>
<dbReference type="PANTHER" id="PTHR43818:SF11">
    <property type="entry name" value="BCDNA.GH03377"/>
    <property type="match status" value="1"/>
</dbReference>
<feature type="domain" description="Gfo/Idh/MocA-like oxidoreductase N-terminal" evidence="2">
    <location>
        <begin position="4"/>
        <end position="130"/>
    </location>
</feature>
<dbReference type="GO" id="GO:0016491">
    <property type="term" value="F:oxidoreductase activity"/>
    <property type="evidence" value="ECO:0007669"/>
    <property type="project" value="UniProtKB-KW"/>
</dbReference>
<evidence type="ECO:0000259" key="3">
    <source>
        <dbReference type="Pfam" id="PF22725"/>
    </source>
</evidence>
<comment type="caution">
    <text evidence="4">The sequence shown here is derived from an EMBL/GenBank/DDBJ whole genome shotgun (WGS) entry which is preliminary data.</text>
</comment>
<dbReference type="SUPFAM" id="SSF51735">
    <property type="entry name" value="NAD(P)-binding Rossmann-fold domains"/>
    <property type="match status" value="1"/>
</dbReference>
<evidence type="ECO:0000313" key="4">
    <source>
        <dbReference type="EMBL" id="HJB37104.1"/>
    </source>
</evidence>
<organism evidence="4 5">
    <name type="scientific">Candidatus Acutalibacter ornithocaccae</name>
    <dbReference type="NCBI Taxonomy" id="2838416"/>
    <lineage>
        <taxon>Bacteria</taxon>
        <taxon>Bacillati</taxon>
        <taxon>Bacillota</taxon>
        <taxon>Clostridia</taxon>
        <taxon>Eubacteriales</taxon>
        <taxon>Acutalibacteraceae</taxon>
        <taxon>Acutalibacter</taxon>
    </lineage>
</organism>
<accession>A0A9D2LXN4</accession>
<dbReference type="Pfam" id="PF22725">
    <property type="entry name" value="GFO_IDH_MocA_C3"/>
    <property type="match status" value="1"/>
</dbReference>
<dbReference type="PANTHER" id="PTHR43818">
    <property type="entry name" value="BCDNA.GH03377"/>
    <property type="match status" value="1"/>
</dbReference>
<dbReference type="Pfam" id="PF01408">
    <property type="entry name" value="GFO_IDH_MocA"/>
    <property type="match status" value="1"/>
</dbReference>
<dbReference type="InterPro" id="IPR050463">
    <property type="entry name" value="Gfo/Idh/MocA_oxidrdct_glycsds"/>
</dbReference>
<name>A0A9D2LXN4_9FIRM</name>
<dbReference type="GO" id="GO:0000166">
    <property type="term" value="F:nucleotide binding"/>
    <property type="evidence" value="ECO:0007669"/>
    <property type="project" value="InterPro"/>
</dbReference>
<dbReference type="SUPFAM" id="SSF55347">
    <property type="entry name" value="Glyceraldehyde-3-phosphate dehydrogenase-like, C-terminal domain"/>
    <property type="match status" value="1"/>
</dbReference>
<protein>
    <submittedName>
        <fullName evidence="4">Gfo/Idh/MocA family oxidoreductase</fullName>
    </submittedName>
</protein>
<dbReference type="Proteomes" id="UP000824214">
    <property type="component" value="Unassembled WGS sequence"/>
</dbReference>
<dbReference type="AlphaFoldDB" id="A0A9D2LXN4"/>
<proteinExistence type="predicted"/>
<dbReference type="InterPro" id="IPR000683">
    <property type="entry name" value="Gfo/Idh/MocA-like_OxRdtase_N"/>
</dbReference>
<evidence type="ECO:0000259" key="2">
    <source>
        <dbReference type="Pfam" id="PF01408"/>
    </source>
</evidence>